<name>A0ABV8LFW9_9ACTN</name>
<proteinExistence type="predicted"/>
<sequence>MIASLRRGSRWTAAALLTLGLAGPATLAGCSAENASANCPSTSECTITFDRSADNAKINVLGVEISVVSADDNSVTLKVGGQQVTVQRDASASIGGLTVNLTSITDSEIVVKVTRS</sequence>
<dbReference type="PROSITE" id="PS51257">
    <property type="entry name" value="PROKAR_LIPOPROTEIN"/>
    <property type="match status" value="1"/>
</dbReference>
<keyword evidence="3" id="KW-1185">Reference proteome</keyword>
<keyword evidence="1" id="KW-0732">Signal</keyword>
<protein>
    <submittedName>
        <fullName evidence="2">Uncharacterized protein</fullName>
    </submittedName>
</protein>
<dbReference type="Proteomes" id="UP001595816">
    <property type="component" value="Unassembled WGS sequence"/>
</dbReference>
<comment type="caution">
    <text evidence="2">The sequence shown here is derived from an EMBL/GenBank/DDBJ whole genome shotgun (WGS) entry which is preliminary data.</text>
</comment>
<evidence type="ECO:0000256" key="1">
    <source>
        <dbReference type="SAM" id="SignalP"/>
    </source>
</evidence>
<feature type="chain" id="PRO_5046288138" evidence="1">
    <location>
        <begin position="28"/>
        <end position="116"/>
    </location>
</feature>
<gene>
    <name evidence="2" type="ORF">ACFOZ4_03350</name>
</gene>
<dbReference type="RefSeq" id="WP_253759755.1">
    <property type="nucleotide sequence ID" value="NZ_JAMZDZ010000001.1"/>
</dbReference>
<evidence type="ECO:0000313" key="3">
    <source>
        <dbReference type="Proteomes" id="UP001595816"/>
    </source>
</evidence>
<feature type="signal peptide" evidence="1">
    <location>
        <begin position="1"/>
        <end position="27"/>
    </location>
</feature>
<evidence type="ECO:0000313" key="2">
    <source>
        <dbReference type="EMBL" id="MFC4129634.1"/>
    </source>
</evidence>
<dbReference type="EMBL" id="JBHSAY010000003">
    <property type="protein sequence ID" value="MFC4129634.1"/>
    <property type="molecule type" value="Genomic_DNA"/>
</dbReference>
<organism evidence="2 3">
    <name type="scientific">Hamadaea flava</name>
    <dbReference type="NCBI Taxonomy" id="1742688"/>
    <lineage>
        <taxon>Bacteria</taxon>
        <taxon>Bacillati</taxon>
        <taxon>Actinomycetota</taxon>
        <taxon>Actinomycetes</taxon>
        <taxon>Micromonosporales</taxon>
        <taxon>Micromonosporaceae</taxon>
        <taxon>Hamadaea</taxon>
    </lineage>
</organism>
<accession>A0ABV8LFW9</accession>
<reference evidence="3" key="1">
    <citation type="journal article" date="2019" name="Int. J. Syst. Evol. Microbiol.">
        <title>The Global Catalogue of Microorganisms (GCM) 10K type strain sequencing project: providing services to taxonomists for standard genome sequencing and annotation.</title>
        <authorList>
            <consortium name="The Broad Institute Genomics Platform"/>
            <consortium name="The Broad Institute Genome Sequencing Center for Infectious Disease"/>
            <person name="Wu L."/>
            <person name="Ma J."/>
        </authorList>
    </citation>
    <scope>NUCLEOTIDE SEQUENCE [LARGE SCALE GENOMIC DNA]</scope>
    <source>
        <strain evidence="3">CGMCC 4.7289</strain>
    </source>
</reference>